<reference evidence="1 2" key="2">
    <citation type="journal article" date="2022" name="Mol. Ecol. Resour.">
        <title>The genomes of chicory, endive, great burdock and yacon provide insights into Asteraceae paleo-polyploidization history and plant inulin production.</title>
        <authorList>
            <person name="Fan W."/>
            <person name="Wang S."/>
            <person name="Wang H."/>
            <person name="Wang A."/>
            <person name="Jiang F."/>
            <person name="Liu H."/>
            <person name="Zhao H."/>
            <person name="Xu D."/>
            <person name="Zhang Y."/>
        </authorList>
    </citation>
    <scope>NUCLEOTIDE SEQUENCE [LARGE SCALE GENOMIC DNA]</scope>
    <source>
        <strain evidence="2">cv. Yunnan</strain>
        <tissue evidence="1">Leaves</tissue>
    </source>
</reference>
<protein>
    <submittedName>
        <fullName evidence="1">Uncharacterized protein</fullName>
    </submittedName>
</protein>
<organism evidence="1 2">
    <name type="scientific">Smallanthus sonchifolius</name>
    <dbReference type="NCBI Taxonomy" id="185202"/>
    <lineage>
        <taxon>Eukaryota</taxon>
        <taxon>Viridiplantae</taxon>
        <taxon>Streptophyta</taxon>
        <taxon>Embryophyta</taxon>
        <taxon>Tracheophyta</taxon>
        <taxon>Spermatophyta</taxon>
        <taxon>Magnoliopsida</taxon>
        <taxon>eudicotyledons</taxon>
        <taxon>Gunneridae</taxon>
        <taxon>Pentapetalae</taxon>
        <taxon>asterids</taxon>
        <taxon>campanulids</taxon>
        <taxon>Asterales</taxon>
        <taxon>Asteraceae</taxon>
        <taxon>Asteroideae</taxon>
        <taxon>Heliantheae alliance</taxon>
        <taxon>Millerieae</taxon>
        <taxon>Smallanthus</taxon>
    </lineage>
</organism>
<sequence length="649" mass="71202">MTVSSIKNFIPITLEVETSHYTTWSELFMVHCTAYEVADHLCPRPAAASPSSTTADGPTPAPPSDSKALWKRIDAIVLQWIYGTISTDLLHTILKPGNTAHEAWSTLANLFKDNSNTRAVYLQQQFSNLKLENFTTMAAYCQEVKLLSDQLASVNAPIDNQRLVLQLLTGLTEHYDGISTILQNREPIPDFHAARSRLIMEESKRKHRAASSATALAAAVTAPFPTNESLSSHSDRNRGRGRTRGRGRGRGNSNRGGRGHSPSIQHPYIVFPQSWASNQWGSLMQNQQNQPSQWPAGNPNPPCPYPSTPRPNSAAGILGSAPSQAYISGPVPTDIAQALYTLSLNQPDPVGYMDTGAAGHMANQQCNISPSIFNACTSKNIIVGNGMTIPVLGQGNHTLPPPFPPLKLNNVLYAPQLIKNLISVRRLTTDNLISIEFDPFGFLVKDLKTKAPILRCNSSGDLYPLTTPLQSLSSQPSTFAAITQDRWHQRLGHPGQHLLHPLKSSSCIDFGKPSHIICQSCVFGKGVKLPFYDSLNKTSLPFDIIHSDLWTSPVLSSGGHRYYILFLDDYTNFLWTYPISNKNMQIITSKTFVTKAACISVSLALTHPPKTERRNAKSAQSTTCFAHFSLNPLSRLTSGTTRSKLPPTF</sequence>
<keyword evidence="2" id="KW-1185">Reference proteome</keyword>
<proteinExistence type="predicted"/>
<dbReference type="Proteomes" id="UP001056120">
    <property type="component" value="Linkage Group LG21"/>
</dbReference>
<evidence type="ECO:0000313" key="1">
    <source>
        <dbReference type="EMBL" id="KAI3730926.1"/>
    </source>
</evidence>
<name>A0ACB9C9H9_9ASTR</name>
<accession>A0ACB9C9H9</accession>
<dbReference type="EMBL" id="CM042038">
    <property type="protein sequence ID" value="KAI3730926.1"/>
    <property type="molecule type" value="Genomic_DNA"/>
</dbReference>
<evidence type="ECO:0000313" key="2">
    <source>
        <dbReference type="Proteomes" id="UP001056120"/>
    </source>
</evidence>
<comment type="caution">
    <text evidence="1">The sequence shown here is derived from an EMBL/GenBank/DDBJ whole genome shotgun (WGS) entry which is preliminary data.</text>
</comment>
<gene>
    <name evidence="1" type="ORF">L1987_62107</name>
</gene>
<reference evidence="2" key="1">
    <citation type="journal article" date="2022" name="Mol. Ecol. Resour.">
        <title>The genomes of chicory, endive, great burdock and yacon provide insights into Asteraceae palaeo-polyploidization history and plant inulin production.</title>
        <authorList>
            <person name="Fan W."/>
            <person name="Wang S."/>
            <person name="Wang H."/>
            <person name="Wang A."/>
            <person name="Jiang F."/>
            <person name="Liu H."/>
            <person name="Zhao H."/>
            <person name="Xu D."/>
            <person name="Zhang Y."/>
        </authorList>
    </citation>
    <scope>NUCLEOTIDE SEQUENCE [LARGE SCALE GENOMIC DNA]</scope>
    <source>
        <strain evidence="2">cv. Yunnan</strain>
    </source>
</reference>